<proteinExistence type="predicted"/>
<accession>A0ABN6PK55</accession>
<dbReference type="InterPro" id="IPR010985">
    <property type="entry name" value="Ribbon_hlx_hlx"/>
</dbReference>
<organism evidence="1 2">
    <name type="scientific">Sphaerotilus microaerophilus</name>
    <dbReference type="NCBI Taxonomy" id="2914710"/>
    <lineage>
        <taxon>Bacteria</taxon>
        <taxon>Pseudomonadati</taxon>
        <taxon>Pseudomonadota</taxon>
        <taxon>Betaproteobacteria</taxon>
        <taxon>Burkholderiales</taxon>
        <taxon>Sphaerotilaceae</taxon>
        <taxon>Sphaerotilus</taxon>
    </lineage>
</organism>
<evidence type="ECO:0008006" key="3">
    <source>
        <dbReference type="Google" id="ProtNLM"/>
    </source>
</evidence>
<sequence length="81" mass="8856">MSTLTIRLPDEKHERLKALARANAVSVNRLMDELATVALANYDARVRFQARAARGGASRGLELLELLDRAEREPPAATEAG</sequence>
<reference evidence="1" key="1">
    <citation type="submission" date="2022-04" db="EMBL/GenBank/DDBJ databases">
        <title>Whole genome sequence of Sphaerotilus sp. FB-5.</title>
        <authorList>
            <person name="Takeda M."/>
            <person name="Narihara S."/>
            <person name="Akimoto M."/>
            <person name="Akimoto R."/>
            <person name="Nishiyashiki S."/>
            <person name="Murakami T."/>
        </authorList>
    </citation>
    <scope>NUCLEOTIDE SEQUENCE</scope>
    <source>
        <strain evidence="1">FB-5</strain>
    </source>
</reference>
<dbReference type="SUPFAM" id="SSF47598">
    <property type="entry name" value="Ribbon-helix-helix"/>
    <property type="match status" value="1"/>
</dbReference>
<dbReference type="Proteomes" id="UP001057498">
    <property type="component" value="Chromosome"/>
</dbReference>
<dbReference type="RefSeq" id="WP_251973554.1">
    <property type="nucleotide sequence ID" value="NZ_AP025730.1"/>
</dbReference>
<dbReference type="EMBL" id="AP025730">
    <property type="protein sequence ID" value="BDI05529.1"/>
    <property type="molecule type" value="Genomic_DNA"/>
</dbReference>
<evidence type="ECO:0000313" key="1">
    <source>
        <dbReference type="EMBL" id="BDI05529.1"/>
    </source>
</evidence>
<evidence type="ECO:0000313" key="2">
    <source>
        <dbReference type="Proteomes" id="UP001057498"/>
    </source>
</evidence>
<protein>
    <recommendedName>
        <fullName evidence="3">Toxin-antitoxin system HicB family antitoxin</fullName>
    </recommendedName>
</protein>
<name>A0ABN6PK55_9BURK</name>
<keyword evidence="2" id="KW-1185">Reference proteome</keyword>
<gene>
    <name evidence="1" type="ORF">CATMQ487_24990</name>
</gene>